<gene>
    <name evidence="2" type="ORF">BON30_48725</name>
</gene>
<name>A0A1L9ATT2_9BACT</name>
<accession>A0A1L9ATT2</accession>
<dbReference type="EMBL" id="MPIN01000038">
    <property type="protein sequence ID" value="OJH33420.1"/>
    <property type="molecule type" value="Genomic_DNA"/>
</dbReference>
<dbReference type="OrthoDB" id="5493525at2"/>
<evidence type="ECO:0000256" key="1">
    <source>
        <dbReference type="SAM" id="MobiDB-lite"/>
    </source>
</evidence>
<organism evidence="2 3">
    <name type="scientific">Cystobacter ferrugineus</name>
    <dbReference type="NCBI Taxonomy" id="83449"/>
    <lineage>
        <taxon>Bacteria</taxon>
        <taxon>Pseudomonadati</taxon>
        <taxon>Myxococcota</taxon>
        <taxon>Myxococcia</taxon>
        <taxon>Myxococcales</taxon>
        <taxon>Cystobacterineae</taxon>
        <taxon>Archangiaceae</taxon>
        <taxon>Cystobacter</taxon>
    </lineage>
</organism>
<sequence length="421" mass="44982">MLKTNPPSILPSPSSSLRPVPQSANQSLSDLLKNLTQLANPTQTTEKAPDSYQETQLLEKGLDSYQERVRDATQDISGEAFVNPDADVTKVDLTDPAAVAKLAEVLGYSLEPQSLDDLPESASSMNGAPADPFARNALGVTKKAAVQGLDKRSSDSPFDGALVGVDKTIKREDLVGKKDLPPVGVHDIEGFTPKNKNSYTGETIIQVNGIATTLDEQKKALQATADATGARVVGIHNATDGFVQDLGQSIGDKTGLGTNVAVDSLRDVVLQELRAGRPVHLAAHSQGGLITSRALGEVAEQLKKEGRDPKLLARIKVETFGAAAGRYPDGPQYVHYVNKADNVSDLFGVEGHTSFFANPGRDAYGRPAVVNHFDDSAGLVASHSYQDIYLKHRDDFDLAYSGPGLVIQVPNRSRGIKLRLD</sequence>
<feature type="region of interest" description="Disordered" evidence="1">
    <location>
        <begin position="1"/>
        <end position="27"/>
    </location>
</feature>
<dbReference type="STRING" id="83449.BON30_48725"/>
<reference evidence="3" key="1">
    <citation type="submission" date="2016-11" db="EMBL/GenBank/DDBJ databases">
        <authorList>
            <person name="Shukria A."/>
            <person name="Stevens D.C."/>
        </authorList>
    </citation>
    <scope>NUCLEOTIDE SEQUENCE [LARGE SCALE GENOMIC DNA]</scope>
    <source>
        <strain evidence="3">Cbfe23</strain>
    </source>
</reference>
<dbReference type="InterPro" id="IPR029058">
    <property type="entry name" value="AB_hydrolase_fold"/>
</dbReference>
<reference evidence="2 3" key="2">
    <citation type="submission" date="2016-12" db="EMBL/GenBank/DDBJ databases">
        <title>Draft Genome Sequence of Cystobacter ferrugineus Strain Cbfe23.</title>
        <authorList>
            <person name="Akbar S."/>
            <person name="Dowd S.E."/>
            <person name="Stevens D.C."/>
        </authorList>
    </citation>
    <scope>NUCLEOTIDE SEQUENCE [LARGE SCALE GENOMIC DNA]</scope>
    <source>
        <strain evidence="2 3">Cbfe23</strain>
    </source>
</reference>
<comment type="caution">
    <text evidence="2">The sequence shown here is derived from an EMBL/GenBank/DDBJ whole genome shotgun (WGS) entry which is preliminary data.</text>
</comment>
<keyword evidence="3" id="KW-1185">Reference proteome</keyword>
<evidence type="ECO:0000313" key="2">
    <source>
        <dbReference type="EMBL" id="OJH33420.1"/>
    </source>
</evidence>
<feature type="compositionally biased region" description="Low complexity" evidence="1">
    <location>
        <begin position="11"/>
        <end position="23"/>
    </location>
</feature>
<proteinExistence type="predicted"/>
<dbReference type="RefSeq" id="WP_071905517.1">
    <property type="nucleotide sequence ID" value="NZ_MPIN01000038.1"/>
</dbReference>
<protein>
    <submittedName>
        <fullName evidence="2">Uncharacterized protein</fullName>
    </submittedName>
</protein>
<dbReference type="Proteomes" id="UP000182229">
    <property type="component" value="Unassembled WGS sequence"/>
</dbReference>
<dbReference type="AlphaFoldDB" id="A0A1L9ATT2"/>
<dbReference type="SUPFAM" id="SSF53474">
    <property type="entry name" value="alpha/beta-Hydrolases"/>
    <property type="match status" value="1"/>
</dbReference>
<evidence type="ECO:0000313" key="3">
    <source>
        <dbReference type="Proteomes" id="UP000182229"/>
    </source>
</evidence>